<feature type="domain" description="C-type lectin" evidence="2">
    <location>
        <begin position="208"/>
        <end position="307"/>
    </location>
</feature>
<dbReference type="EMBL" id="PVNL01000044">
    <property type="protein sequence ID" value="PRQ08132.1"/>
    <property type="molecule type" value="Genomic_DNA"/>
</dbReference>
<dbReference type="PANTHER" id="PTHR45784:SF3">
    <property type="entry name" value="C-TYPE LECTIN DOMAIN FAMILY 4 MEMBER K-LIKE-RELATED"/>
    <property type="match status" value="1"/>
</dbReference>
<dbReference type="SUPFAM" id="SSF56436">
    <property type="entry name" value="C-type lectin-like"/>
    <property type="match status" value="2"/>
</dbReference>
<dbReference type="InterPro" id="IPR016186">
    <property type="entry name" value="C-type_lectin-like/link_sf"/>
</dbReference>
<evidence type="ECO:0000256" key="1">
    <source>
        <dbReference type="SAM" id="SignalP"/>
    </source>
</evidence>
<evidence type="ECO:0000313" key="4">
    <source>
        <dbReference type="Proteomes" id="UP000238823"/>
    </source>
</evidence>
<evidence type="ECO:0000313" key="3">
    <source>
        <dbReference type="EMBL" id="PRQ08132.1"/>
    </source>
</evidence>
<dbReference type="Gene3D" id="2.80.10.50">
    <property type="match status" value="1"/>
</dbReference>
<accession>A0A2S9YSX5</accession>
<dbReference type="CDD" id="cd23432">
    <property type="entry name" value="beta-trefoil_Ricin_EndoBetaGal-like"/>
    <property type="match status" value="1"/>
</dbReference>
<feature type="chain" id="PRO_5015430515" evidence="1">
    <location>
        <begin position="25"/>
        <end position="447"/>
    </location>
</feature>
<comment type="caution">
    <text evidence="3">The sequence shown here is derived from an EMBL/GenBank/DDBJ whole genome shotgun (WGS) entry which is preliminary data.</text>
</comment>
<dbReference type="PROSITE" id="PS50041">
    <property type="entry name" value="C_TYPE_LECTIN_2"/>
    <property type="match status" value="2"/>
</dbReference>
<dbReference type="InterPro" id="IPR001304">
    <property type="entry name" value="C-type_lectin-like"/>
</dbReference>
<dbReference type="Pfam" id="PF00059">
    <property type="entry name" value="Lectin_C"/>
    <property type="match status" value="2"/>
</dbReference>
<dbReference type="Proteomes" id="UP000238823">
    <property type="component" value="Unassembled WGS sequence"/>
</dbReference>
<gene>
    <name evidence="3" type="ORF">ENSA7_21040</name>
</gene>
<evidence type="ECO:0000259" key="2">
    <source>
        <dbReference type="PROSITE" id="PS50041"/>
    </source>
</evidence>
<dbReference type="InterPro" id="IPR016187">
    <property type="entry name" value="CTDL_fold"/>
</dbReference>
<feature type="domain" description="C-type lectin" evidence="2">
    <location>
        <begin position="324"/>
        <end position="433"/>
    </location>
</feature>
<name>A0A2S9YSX5_9BACT</name>
<dbReference type="SMART" id="SM00034">
    <property type="entry name" value="CLECT"/>
    <property type="match status" value="2"/>
</dbReference>
<sequence length="447" mass="47656">MTISKRTFLPLSLLVSIAAIGCDAGPDSLDDAVLEAELVDGEMSSSEAMASNELAAPQTGEHTTVSLDGLAESDIVRITHGEAGAFIHDDGDGTVSASTTTDDPANYWELVDSVYGTQFKNVATGQYLKTSTTACKTGSITGSGDGASWNETLVNGGVTLKNYKRSTCCEVDSASDTDISTGNCHSPDSLMRVEALPREFFLVDIDVTAHEAQDYCASLGTNLATISNENTNDLVAELCEQSSDVLCYTGLNDEVSEGVNAWVDGSPMIYENWDATPQGGNGIDCGTIGATQQSWIDYGAWEYGYCDAVPRPFICNGPRMVREYVLVDIDMTATDAQAHCQSLGDDYDLATITSQAENDIVAALCEQSSDVLCYIGLNDKVSEGVNEWTDGAPMVFENWDATPQGGNNIDCGTIGATQQSWIDYGAWEYGYCDAVPRPFVCSHPVPA</sequence>
<dbReference type="CDD" id="cd00037">
    <property type="entry name" value="CLECT"/>
    <property type="match status" value="2"/>
</dbReference>
<proteinExistence type="predicted"/>
<dbReference type="PANTHER" id="PTHR45784">
    <property type="entry name" value="C-TYPE LECTIN DOMAIN FAMILY 20 MEMBER A-RELATED"/>
    <property type="match status" value="1"/>
</dbReference>
<dbReference type="AlphaFoldDB" id="A0A2S9YSX5"/>
<reference evidence="3 4" key="1">
    <citation type="submission" date="2018-03" db="EMBL/GenBank/DDBJ databases">
        <title>Draft Genome Sequences of the Obligatory Marine Myxobacteria Enhygromyxa salina SWB007.</title>
        <authorList>
            <person name="Poehlein A."/>
            <person name="Moghaddam J.A."/>
            <person name="Harms H."/>
            <person name="Alanjari M."/>
            <person name="Koenig G.M."/>
            <person name="Daniel R."/>
            <person name="Schaeberle T.F."/>
        </authorList>
    </citation>
    <scope>NUCLEOTIDE SEQUENCE [LARGE SCALE GENOMIC DNA]</scope>
    <source>
        <strain evidence="3 4">SWB007</strain>
    </source>
</reference>
<dbReference type="PROSITE" id="PS51257">
    <property type="entry name" value="PROKAR_LIPOPROTEIN"/>
    <property type="match status" value="1"/>
</dbReference>
<protein>
    <submittedName>
        <fullName evidence="3">Lectin C-type domain protein</fullName>
    </submittedName>
</protein>
<keyword evidence="1" id="KW-0732">Signal</keyword>
<organism evidence="3 4">
    <name type="scientific">Enhygromyxa salina</name>
    <dbReference type="NCBI Taxonomy" id="215803"/>
    <lineage>
        <taxon>Bacteria</taxon>
        <taxon>Pseudomonadati</taxon>
        <taxon>Myxococcota</taxon>
        <taxon>Polyangia</taxon>
        <taxon>Nannocystales</taxon>
        <taxon>Nannocystaceae</taxon>
        <taxon>Enhygromyxa</taxon>
    </lineage>
</organism>
<dbReference type="Gene3D" id="3.10.100.10">
    <property type="entry name" value="Mannose-Binding Protein A, subunit A"/>
    <property type="match status" value="2"/>
</dbReference>
<dbReference type="RefSeq" id="WP_181233606.1">
    <property type="nucleotide sequence ID" value="NZ_PVNL01000044.1"/>
</dbReference>
<feature type="signal peptide" evidence="1">
    <location>
        <begin position="1"/>
        <end position="24"/>
    </location>
</feature>